<proteinExistence type="predicted"/>
<comment type="caution">
    <text evidence="2">The sequence shown here is derived from an EMBL/GenBank/DDBJ whole genome shotgun (WGS) entry which is preliminary data.</text>
</comment>
<keyword evidence="3" id="KW-1185">Reference proteome</keyword>
<sequence length="94" mass="10063">MRWGAADDQTLGVALLARLRGCMGGLGGLVDQRTQGGYLRLRFPPPALVDIPVAARGQEPGSRSDPDQAGLTDTDSGRARRRFLCLTRDVVVLS</sequence>
<gene>
    <name evidence="2" type="ORF">AOB60_29270</name>
</gene>
<evidence type="ECO:0000256" key="1">
    <source>
        <dbReference type="SAM" id="MobiDB-lite"/>
    </source>
</evidence>
<organism evidence="2 3">
    <name type="scientific">Streptomyces noursei</name>
    <name type="common">Streptomyces albulus</name>
    <dbReference type="NCBI Taxonomy" id="1971"/>
    <lineage>
        <taxon>Bacteria</taxon>
        <taxon>Bacillati</taxon>
        <taxon>Actinomycetota</taxon>
        <taxon>Actinomycetes</taxon>
        <taxon>Kitasatosporales</taxon>
        <taxon>Streptomycetaceae</taxon>
        <taxon>Streptomyces</taxon>
    </lineage>
</organism>
<evidence type="ECO:0000313" key="3">
    <source>
        <dbReference type="Proteomes" id="UP000236047"/>
    </source>
</evidence>
<dbReference type="Proteomes" id="UP000236047">
    <property type="component" value="Unassembled WGS sequence"/>
</dbReference>
<evidence type="ECO:0000313" key="2">
    <source>
        <dbReference type="EMBL" id="PNE38180.1"/>
    </source>
</evidence>
<name>A0A2N8PAY3_STRNR</name>
<protein>
    <submittedName>
        <fullName evidence="2">Uncharacterized protein</fullName>
    </submittedName>
</protein>
<accession>A0A2N8PAY3</accession>
<reference evidence="3" key="1">
    <citation type="submission" date="2015-09" db="EMBL/GenBank/DDBJ databases">
        <authorList>
            <person name="Graham D.E."/>
            <person name="Mahan K.M."/>
            <person name="Klingeman D.M."/>
            <person name="Fida T."/>
            <person name="Giannone R.J."/>
            <person name="Hettich R.L."/>
            <person name="Parry R.J."/>
            <person name="Spain J.C."/>
        </authorList>
    </citation>
    <scope>NUCLEOTIDE SEQUENCE [LARGE SCALE GENOMIC DNA]</scope>
    <source>
        <strain evidence="3">JCM 4701</strain>
    </source>
</reference>
<feature type="region of interest" description="Disordered" evidence="1">
    <location>
        <begin position="53"/>
        <end position="75"/>
    </location>
</feature>
<dbReference type="AlphaFoldDB" id="A0A2N8PAY3"/>
<dbReference type="EMBL" id="LJSN01000003">
    <property type="protein sequence ID" value="PNE38180.1"/>
    <property type="molecule type" value="Genomic_DNA"/>
</dbReference>